<proteinExistence type="predicted"/>
<accession>A0AAU7Q023</accession>
<dbReference type="EMBL" id="CP157941">
    <property type="protein sequence ID" value="XBS57291.1"/>
    <property type="molecule type" value="Genomic_DNA"/>
</dbReference>
<keyword evidence="1" id="KW-0812">Transmembrane</keyword>
<evidence type="ECO:0000256" key="1">
    <source>
        <dbReference type="SAM" id="Phobius"/>
    </source>
</evidence>
<gene>
    <name evidence="2" type="ORF">ABKA15_00875</name>
</gene>
<reference evidence="2" key="1">
    <citation type="submission" date="2024-06" db="EMBL/GenBank/DDBJ databases">
        <title>Complete genome sequence of Streptococcus sp. KHUD_010.</title>
        <authorList>
            <person name="Lee J.-H."/>
            <person name="Moon J.-H."/>
        </authorList>
    </citation>
    <scope>NUCLEOTIDE SEQUENCE</scope>
    <source>
        <strain evidence="2">KHUD_010</strain>
    </source>
</reference>
<feature type="transmembrane region" description="Helical" evidence="1">
    <location>
        <begin position="132"/>
        <end position="149"/>
    </location>
</feature>
<feature type="transmembrane region" description="Helical" evidence="1">
    <location>
        <begin position="107"/>
        <end position="126"/>
    </location>
</feature>
<dbReference type="Pfam" id="PF13787">
    <property type="entry name" value="HXXEE"/>
    <property type="match status" value="1"/>
</dbReference>
<keyword evidence="1" id="KW-1133">Transmembrane helix</keyword>
<dbReference type="RefSeq" id="WP_049514438.1">
    <property type="nucleotide sequence ID" value="NZ_CP157941.1"/>
</dbReference>
<sequence length="167" mass="19978">MSILFHFWSLPILFLLHDFEEIIVMPLWKKRKKFQNLKNQNQYFGATTNGSAFSVGVLEEFIILLIVSAICQLCHNQTLYLSFCIAYTFHFLIHYKMCYQFKGYVPGVVTVTLQIPIMFLLISHYWQWNFKMLVYFVITMIIVYTNLYVMHQIMPKIQVAFERYMKG</sequence>
<evidence type="ECO:0000313" key="2">
    <source>
        <dbReference type="EMBL" id="XBS57291.1"/>
    </source>
</evidence>
<name>A0AAU7Q023_9STRE</name>
<organism evidence="2">
    <name type="scientific">Streptococcus sp. KHUD_010</name>
    <dbReference type="NCBI Taxonomy" id="3157339"/>
    <lineage>
        <taxon>Bacteria</taxon>
        <taxon>Bacillati</taxon>
        <taxon>Bacillota</taxon>
        <taxon>Bacilli</taxon>
        <taxon>Lactobacillales</taxon>
        <taxon>Streptococcaceae</taxon>
        <taxon>Streptococcus</taxon>
    </lineage>
</organism>
<feature type="transmembrane region" description="Helical" evidence="1">
    <location>
        <begin position="49"/>
        <end position="71"/>
    </location>
</feature>
<keyword evidence="1" id="KW-0472">Membrane</keyword>
<dbReference type="AlphaFoldDB" id="A0AAU7Q023"/>
<protein>
    <submittedName>
        <fullName evidence="2">HXXEE domain-containing protein</fullName>
    </submittedName>
</protein>
<feature type="transmembrane region" description="Helical" evidence="1">
    <location>
        <begin position="77"/>
        <end position="95"/>
    </location>
</feature>
<dbReference type="InterPro" id="IPR025671">
    <property type="entry name" value="HXXEE"/>
</dbReference>